<evidence type="ECO:0008006" key="5">
    <source>
        <dbReference type="Google" id="ProtNLM"/>
    </source>
</evidence>
<proteinExistence type="predicted"/>
<dbReference type="EMBL" id="SZQA01000062">
    <property type="protein sequence ID" value="TKK78956.1"/>
    <property type="molecule type" value="Genomic_DNA"/>
</dbReference>
<dbReference type="AlphaFoldDB" id="A0A4U3LVX1"/>
<accession>A0A4U3LVX1</accession>
<keyword evidence="2" id="KW-1133">Transmembrane helix</keyword>
<reference evidence="3 4" key="1">
    <citation type="submission" date="2019-04" db="EMBL/GenBank/DDBJ databases">
        <title>Herbidospora sp. NEAU-GS14.nov., a novel actinomycete isolated from soil.</title>
        <authorList>
            <person name="Han L."/>
        </authorList>
    </citation>
    <scope>NUCLEOTIDE SEQUENCE [LARGE SCALE GENOMIC DNA]</scope>
    <source>
        <strain evidence="3 4">NEAU-GS14</strain>
    </source>
</reference>
<feature type="compositionally biased region" description="Low complexity" evidence="1">
    <location>
        <begin position="65"/>
        <end position="89"/>
    </location>
</feature>
<name>A0A4U3LVX1_9ACTN</name>
<organism evidence="3 4">
    <name type="scientific">Herbidospora galbida</name>
    <dbReference type="NCBI Taxonomy" id="2575442"/>
    <lineage>
        <taxon>Bacteria</taxon>
        <taxon>Bacillati</taxon>
        <taxon>Actinomycetota</taxon>
        <taxon>Actinomycetes</taxon>
        <taxon>Streptosporangiales</taxon>
        <taxon>Streptosporangiaceae</taxon>
        <taxon>Herbidospora</taxon>
    </lineage>
</organism>
<protein>
    <recommendedName>
        <fullName evidence="5">DUF4232 domain-containing protein</fullName>
    </recommendedName>
</protein>
<feature type="transmembrane region" description="Helical" evidence="2">
    <location>
        <begin position="21"/>
        <end position="38"/>
    </location>
</feature>
<feature type="region of interest" description="Disordered" evidence="1">
    <location>
        <begin position="61"/>
        <end position="101"/>
    </location>
</feature>
<sequence length="223" mass="23561">MDPDTFRGEVVEGPDVYWRRRVLVLTGMLVVGAVIAWVCTSGPDAPLAGAAPAKGTSDALIVSLPSPRTPSTAPSGTPTPSATPSPSGAPEKRESGTCNPKDLVVNLTAGREIYTGAERPGFMLTVVNTAKNPCKVDVGPRALEMRITSGPARIWSTADCVSGSGIDRQTLKRGIPYVRSIEWDRNRSGDSCTARSTVAGKGTYIAIARAGNLRSKKNVFHLR</sequence>
<evidence type="ECO:0000313" key="3">
    <source>
        <dbReference type="EMBL" id="TKK78956.1"/>
    </source>
</evidence>
<dbReference type="RefSeq" id="WP_137251600.1">
    <property type="nucleotide sequence ID" value="NZ_SZQA01000062.1"/>
</dbReference>
<dbReference type="OrthoDB" id="5189092at2"/>
<evidence type="ECO:0000313" key="4">
    <source>
        <dbReference type="Proteomes" id="UP000308705"/>
    </source>
</evidence>
<keyword evidence="4" id="KW-1185">Reference proteome</keyword>
<keyword evidence="2" id="KW-0472">Membrane</keyword>
<evidence type="ECO:0000256" key="2">
    <source>
        <dbReference type="SAM" id="Phobius"/>
    </source>
</evidence>
<dbReference type="Proteomes" id="UP000308705">
    <property type="component" value="Unassembled WGS sequence"/>
</dbReference>
<keyword evidence="2" id="KW-0812">Transmembrane</keyword>
<evidence type="ECO:0000256" key="1">
    <source>
        <dbReference type="SAM" id="MobiDB-lite"/>
    </source>
</evidence>
<comment type="caution">
    <text evidence="3">The sequence shown here is derived from an EMBL/GenBank/DDBJ whole genome shotgun (WGS) entry which is preliminary data.</text>
</comment>
<gene>
    <name evidence="3" type="ORF">FDA94_36535</name>
</gene>